<keyword evidence="2" id="KW-0813">Transport</keyword>
<dbReference type="AlphaFoldDB" id="A0A645F1Q5"/>
<dbReference type="Gene3D" id="1.20.1690.10">
    <property type="entry name" value="V-type ATP synthase subunit C domain"/>
    <property type="match status" value="1"/>
</dbReference>
<dbReference type="InterPro" id="IPR050873">
    <property type="entry name" value="V-ATPase_V0D/AC39_subunit"/>
</dbReference>
<dbReference type="InterPro" id="IPR036079">
    <property type="entry name" value="ATPase_csu/dsu_sf"/>
</dbReference>
<dbReference type="EMBL" id="VSSQ01052510">
    <property type="protein sequence ID" value="MPN06583.1"/>
    <property type="molecule type" value="Genomic_DNA"/>
</dbReference>
<name>A0A645F1Q5_9ZZZZ</name>
<evidence type="ECO:0000256" key="3">
    <source>
        <dbReference type="ARBA" id="ARBA00023065"/>
    </source>
</evidence>
<proteinExistence type="inferred from homology"/>
<evidence type="ECO:0000256" key="2">
    <source>
        <dbReference type="ARBA" id="ARBA00022448"/>
    </source>
</evidence>
<dbReference type="PANTHER" id="PTHR38682:SF1">
    <property type="entry name" value="V-TYPE ATP SYNTHASE SUBUNIT C"/>
    <property type="match status" value="1"/>
</dbReference>
<dbReference type="InterPro" id="IPR044911">
    <property type="entry name" value="V-type_ATPase_csu/dsu_dom_3"/>
</dbReference>
<dbReference type="Gene3D" id="1.10.132.50">
    <property type="entry name" value="ATP synthase (C/AC39) subunit, domain 3"/>
    <property type="match status" value="1"/>
</dbReference>
<dbReference type="InterPro" id="IPR035067">
    <property type="entry name" value="V-type_ATPase_csu/dsu"/>
</dbReference>
<organism evidence="4">
    <name type="scientific">bioreactor metagenome</name>
    <dbReference type="NCBI Taxonomy" id="1076179"/>
    <lineage>
        <taxon>unclassified sequences</taxon>
        <taxon>metagenomes</taxon>
        <taxon>ecological metagenomes</taxon>
    </lineage>
</organism>
<dbReference type="InterPro" id="IPR002843">
    <property type="entry name" value="ATPase_V0-cplx_csu/dsu"/>
</dbReference>
<keyword evidence="3" id="KW-0406">Ion transport</keyword>
<protein>
    <submittedName>
        <fullName evidence="4">V-type ATP synthase subunit C</fullName>
    </submittedName>
</protein>
<evidence type="ECO:0000313" key="4">
    <source>
        <dbReference type="EMBL" id="MPN06583.1"/>
    </source>
</evidence>
<gene>
    <name evidence="4" type="primary">atpC_49</name>
    <name evidence="4" type="ORF">SDC9_153839</name>
</gene>
<sequence>MFEVMLEKAHELDMPGIISWIRTRTDGEIIRTLLRLKRFNFDASKALPFLHEGGTIDITMLSSLISEPFETWGRAIEFSDFGKIIGSIDASGGYSDLILSLERVLDDCYMEKIAAGRYSPSAPENIPAYLWAKEMEIKNIRVITVSKRNKGDKDHLRRLMRHGYV</sequence>
<dbReference type="SUPFAM" id="SSF103486">
    <property type="entry name" value="V-type ATP synthase subunit C"/>
    <property type="match status" value="1"/>
</dbReference>
<evidence type="ECO:0000256" key="1">
    <source>
        <dbReference type="ARBA" id="ARBA00006709"/>
    </source>
</evidence>
<dbReference type="GO" id="GO:0046961">
    <property type="term" value="F:proton-transporting ATPase activity, rotational mechanism"/>
    <property type="evidence" value="ECO:0007669"/>
    <property type="project" value="InterPro"/>
</dbReference>
<comment type="similarity">
    <text evidence="1">Belongs to the V-ATPase V0D/AC39 subunit family.</text>
</comment>
<dbReference type="Pfam" id="PF01992">
    <property type="entry name" value="vATP-synt_AC39"/>
    <property type="match status" value="1"/>
</dbReference>
<accession>A0A645F1Q5</accession>
<reference evidence="4" key="1">
    <citation type="submission" date="2019-08" db="EMBL/GenBank/DDBJ databases">
        <authorList>
            <person name="Kucharzyk K."/>
            <person name="Murdoch R.W."/>
            <person name="Higgins S."/>
            <person name="Loffler F."/>
        </authorList>
    </citation>
    <scope>NUCLEOTIDE SEQUENCE</scope>
</reference>
<dbReference type="PANTHER" id="PTHR38682">
    <property type="entry name" value="V-TYPE ATP SYNTHASE SUBUNIT C"/>
    <property type="match status" value="1"/>
</dbReference>
<comment type="caution">
    <text evidence="4">The sequence shown here is derived from an EMBL/GenBank/DDBJ whole genome shotgun (WGS) entry which is preliminary data.</text>
</comment>